<evidence type="ECO:0000313" key="1">
    <source>
        <dbReference type="EMBL" id="KXH60899.1"/>
    </source>
</evidence>
<organism evidence="1 2">
    <name type="scientific">Colletotrichum nymphaeae SA-01</name>
    <dbReference type="NCBI Taxonomy" id="1460502"/>
    <lineage>
        <taxon>Eukaryota</taxon>
        <taxon>Fungi</taxon>
        <taxon>Dikarya</taxon>
        <taxon>Ascomycota</taxon>
        <taxon>Pezizomycotina</taxon>
        <taxon>Sordariomycetes</taxon>
        <taxon>Hypocreomycetidae</taxon>
        <taxon>Glomerellales</taxon>
        <taxon>Glomerellaceae</taxon>
        <taxon>Colletotrichum</taxon>
        <taxon>Colletotrichum acutatum species complex</taxon>
    </lineage>
</organism>
<gene>
    <name evidence="1" type="ORF">CNYM01_14109</name>
</gene>
<comment type="caution">
    <text evidence="1">The sequence shown here is derived from an EMBL/GenBank/DDBJ whole genome shotgun (WGS) entry which is preliminary data.</text>
</comment>
<protein>
    <submittedName>
        <fullName evidence="1">Uncharacterized protein</fullName>
    </submittedName>
</protein>
<sequence>MVDVGKVRKFQAEGLADALVDSKCCGFPSSGQAFFRDTGKNAEVLLGLRLRPILSRERGLRASRALAAPGRRSGITCHQCGYSRPTPGRSWDRLVIDPSVEGLDGIGHGFFCDLLSGTVEAGDNAVDGLCNGQKDVFSSPVLSGFFCKGYQDGPCGGTGWSRCCRGCGPLGRGRGVFSGVKLVSRLAGSSRLCLGVAASLSS</sequence>
<evidence type="ECO:0000313" key="2">
    <source>
        <dbReference type="Proteomes" id="UP000070054"/>
    </source>
</evidence>
<dbReference type="EMBL" id="JEMN01000461">
    <property type="protein sequence ID" value="KXH60899.1"/>
    <property type="molecule type" value="Genomic_DNA"/>
</dbReference>
<accession>A0A135UKI0</accession>
<reference evidence="1 2" key="1">
    <citation type="submission" date="2014-02" db="EMBL/GenBank/DDBJ databases">
        <title>The genome sequence of Colletotrichum nymphaeae SA-01.</title>
        <authorList>
            <person name="Baroncelli R."/>
            <person name="Thon M.R."/>
        </authorList>
    </citation>
    <scope>NUCLEOTIDE SEQUENCE [LARGE SCALE GENOMIC DNA]</scope>
    <source>
        <strain evidence="1 2">SA-01</strain>
    </source>
</reference>
<proteinExistence type="predicted"/>
<keyword evidence="2" id="KW-1185">Reference proteome</keyword>
<dbReference type="Proteomes" id="UP000070054">
    <property type="component" value="Unassembled WGS sequence"/>
</dbReference>
<dbReference type="AlphaFoldDB" id="A0A135UKI0"/>
<name>A0A135UKI0_9PEZI</name>